<protein>
    <submittedName>
        <fullName evidence="1">Uncharacterized protein</fullName>
    </submittedName>
</protein>
<accession>A0A8S4NBY3</accession>
<proteinExistence type="predicted"/>
<keyword evidence="2" id="KW-1185">Reference proteome</keyword>
<dbReference type="AlphaFoldDB" id="A0A8S4NBY3"/>
<evidence type="ECO:0000313" key="2">
    <source>
        <dbReference type="Proteomes" id="UP000749559"/>
    </source>
</evidence>
<name>A0A8S4NBY3_OWEFU</name>
<comment type="caution">
    <text evidence="1">The sequence shown here is derived from an EMBL/GenBank/DDBJ whole genome shotgun (WGS) entry which is preliminary data.</text>
</comment>
<evidence type="ECO:0000313" key="1">
    <source>
        <dbReference type="EMBL" id="CAH1778292.1"/>
    </source>
</evidence>
<sequence length="248" mass="27707">GFKMLGHLGGIHGFQSDFRFFQREQSGVFLVLNGQGYYNGGTATSMIRMYVSDILLGLDPWLNKTTACTFPEPWAPGTPSVNPVLPVYNDRAPRPLVDYEGTYGHLAFGNVTFTLNATINKLYMRYGPFFEGHCSYDATQGVFMMSYEGIYQYQNDYFPARFAPNNSTGNIDTVYLKIDDLNPEAFIRGLKLADVPADIVPTQDPACPTPDLSGSATNFARKNIIELLTMTFILHMIISKGYNIRLES</sequence>
<dbReference type="Proteomes" id="UP000749559">
    <property type="component" value="Unassembled WGS sequence"/>
</dbReference>
<gene>
    <name evidence="1" type="ORF">OFUS_LOCUS5228</name>
</gene>
<dbReference type="EMBL" id="CAIIXF020000002">
    <property type="protein sequence ID" value="CAH1778292.1"/>
    <property type="molecule type" value="Genomic_DNA"/>
</dbReference>
<dbReference type="OrthoDB" id="5946976at2759"/>
<organism evidence="1 2">
    <name type="scientific">Owenia fusiformis</name>
    <name type="common">Polychaete worm</name>
    <dbReference type="NCBI Taxonomy" id="6347"/>
    <lineage>
        <taxon>Eukaryota</taxon>
        <taxon>Metazoa</taxon>
        <taxon>Spiralia</taxon>
        <taxon>Lophotrochozoa</taxon>
        <taxon>Annelida</taxon>
        <taxon>Polychaeta</taxon>
        <taxon>Sedentaria</taxon>
        <taxon>Canalipalpata</taxon>
        <taxon>Sabellida</taxon>
        <taxon>Oweniida</taxon>
        <taxon>Oweniidae</taxon>
        <taxon>Owenia</taxon>
    </lineage>
</organism>
<feature type="non-terminal residue" evidence="1">
    <location>
        <position position="1"/>
    </location>
</feature>
<reference evidence="1" key="1">
    <citation type="submission" date="2022-03" db="EMBL/GenBank/DDBJ databases">
        <authorList>
            <person name="Martin C."/>
        </authorList>
    </citation>
    <scope>NUCLEOTIDE SEQUENCE</scope>
</reference>